<evidence type="ECO:0000313" key="6">
    <source>
        <dbReference type="EMBL" id="MBB6480981.1"/>
    </source>
</evidence>
<feature type="transmembrane region" description="Helical" evidence="4">
    <location>
        <begin position="291"/>
        <end position="308"/>
    </location>
</feature>
<gene>
    <name evidence="6" type="ORF">HNR50_002654</name>
</gene>
<name>A0A841RC76_9SPIO</name>
<dbReference type="GO" id="GO:0022857">
    <property type="term" value="F:transmembrane transporter activity"/>
    <property type="evidence" value="ECO:0007669"/>
    <property type="project" value="InterPro"/>
</dbReference>
<dbReference type="InterPro" id="IPR011701">
    <property type="entry name" value="MFS"/>
</dbReference>
<dbReference type="InterPro" id="IPR036259">
    <property type="entry name" value="MFS_trans_sf"/>
</dbReference>
<evidence type="ECO:0000256" key="4">
    <source>
        <dbReference type="SAM" id="Phobius"/>
    </source>
</evidence>
<evidence type="ECO:0000259" key="5">
    <source>
        <dbReference type="PROSITE" id="PS50850"/>
    </source>
</evidence>
<dbReference type="EMBL" id="JACHGJ010000005">
    <property type="protein sequence ID" value="MBB6480981.1"/>
    <property type="molecule type" value="Genomic_DNA"/>
</dbReference>
<evidence type="ECO:0000256" key="1">
    <source>
        <dbReference type="ARBA" id="ARBA00022692"/>
    </source>
</evidence>
<feature type="transmembrane region" description="Helical" evidence="4">
    <location>
        <begin position="226"/>
        <end position="248"/>
    </location>
</feature>
<dbReference type="RefSeq" id="WP_184747233.1">
    <property type="nucleotide sequence ID" value="NZ_JACHGJ010000005.1"/>
</dbReference>
<feature type="transmembrane region" description="Helical" evidence="4">
    <location>
        <begin position="314"/>
        <end position="331"/>
    </location>
</feature>
<dbReference type="AlphaFoldDB" id="A0A841RC76"/>
<reference evidence="6 7" key="1">
    <citation type="submission" date="2020-08" db="EMBL/GenBank/DDBJ databases">
        <title>Genomic Encyclopedia of Type Strains, Phase IV (KMG-IV): sequencing the most valuable type-strain genomes for metagenomic binning, comparative biology and taxonomic classification.</title>
        <authorList>
            <person name="Goeker M."/>
        </authorList>
    </citation>
    <scope>NUCLEOTIDE SEQUENCE [LARGE SCALE GENOMIC DNA]</scope>
    <source>
        <strain evidence="6 7">DSM 2461</strain>
    </source>
</reference>
<keyword evidence="2 4" id="KW-1133">Transmembrane helix</keyword>
<keyword evidence="3 4" id="KW-0472">Membrane</keyword>
<organism evidence="6 7">
    <name type="scientific">Spirochaeta isovalerica</name>
    <dbReference type="NCBI Taxonomy" id="150"/>
    <lineage>
        <taxon>Bacteria</taxon>
        <taxon>Pseudomonadati</taxon>
        <taxon>Spirochaetota</taxon>
        <taxon>Spirochaetia</taxon>
        <taxon>Spirochaetales</taxon>
        <taxon>Spirochaetaceae</taxon>
        <taxon>Spirochaeta</taxon>
    </lineage>
</organism>
<evidence type="ECO:0000256" key="3">
    <source>
        <dbReference type="ARBA" id="ARBA00023136"/>
    </source>
</evidence>
<feature type="domain" description="Major facilitator superfamily (MFS) profile" evidence="5">
    <location>
        <begin position="1"/>
        <end position="403"/>
    </location>
</feature>
<feature type="transmembrane region" description="Helical" evidence="4">
    <location>
        <begin position="260"/>
        <end position="279"/>
    </location>
</feature>
<dbReference type="Pfam" id="PF07690">
    <property type="entry name" value="MFS_1"/>
    <property type="match status" value="1"/>
</dbReference>
<feature type="transmembrane region" description="Helical" evidence="4">
    <location>
        <begin position="174"/>
        <end position="193"/>
    </location>
</feature>
<feature type="transmembrane region" description="Helical" evidence="4">
    <location>
        <begin position="142"/>
        <end position="162"/>
    </location>
</feature>
<protein>
    <submittedName>
        <fullName evidence="6">MFS family permease</fullName>
    </submittedName>
</protein>
<feature type="transmembrane region" description="Helical" evidence="4">
    <location>
        <begin position="352"/>
        <end position="373"/>
    </location>
</feature>
<proteinExistence type="predicted"/>
<dbReference type="PANTHER" id="PTHR23518:SF2">
    <property type="entry name" value="MAJOR FACILITATOR SUPERFAMILY TRANSPORTER"/>
    <property type="match status" value="1"/>
</dbReference>
<dbReference type="SUPFAM" id="SSF103473">
    <property type="entry name" value="MFS general substrate transporter"/>
    <property type="match status" value="1"/>
</dbReference>
<evidence type="ECO:0000313" key="7">
    <source>
        <dbReference type="Proteomes" id="UP000587760"/>
    </source>
</evidence>
<feature type="transmembrane region" description="Helical" evidence="4">
    <location>
        <begin position="379"/>
        <end position="399"/>
    </location>
</feature>
<keyword evidence="7" id="KW-1185">Reference proteome</keyword>
<feature type="transmembrane region" description="Helical" evidence="4">
    <location>
        <begin position="20"/>
        <end position="41"/>
    </location>
</feature>
<accession>A0A841RC76</accession>
<evidence type="ECO:0000256" key="2">
    <source>
        <dbReference type="ARBA" id="ARBA00022989"/>
    </source>
</evidence>
<keyword evidence="1 4" id="KW-0812">Transmembrane</keyword>
<sequence length="403" mass="44650">MIVDTSKLPWLRGMSHNGRVVTMTEPFWSIPFNMFTVYAVLYMMELGLTERQIGLTQTVLVGTQILSSLISGSLTDRLGRKKTTVIFDMISWMVACLVWATSRSIVGFLIAAVLNGINKVVYVSFTCMVTEDATSSQRLRNYSGLHFMVLTGGFFAPLAGLIVADKGIIGGTRLIYLGSAVIMGLMFLVRNILWTEPVFEKEEKHTGMLRGLSESLSYFLADRQRIITFVLQAVVQFFYIFKPLFYFAYLKDVAGLKSGFISIVPMVISLITMIVLLGIMPRVKNRQRKTMLTTGFLAGSLSLLLLLLSPGHHWSLLLFSVLLDGMSAALIRPLLDSLWADHLDNRKRTRQLAAGNLLFGLLSIPAGSIAAEMYSLSPYLPFGTAGAILLLSGALSLTLRRHE</sequence>
<dbReference type="Proteomes" id="UP000587760">
    <property type="component" value="Unassembled WGS sequence"/>
</dbReference>
<dbReference type="Gene3D" id="1.20.1250.20">
    <property type="entry name" value="MFS general substrate transporter like domains"/>
    <property type="match status" value="1"/>
</dbReference>
<comment type="caution">
    <text evidence="6">The sequence shown here is derived from an EMBL/GenBank/DDBJ whole genome shotgun (WGS) entry which is preliminary data.</text>
</comment>
<feature type="transmembrane region" description="Helical" evidence="4">
    <location>
        <begin position="84"/>
        <end position="102"/>
    </location>
</feature>
<dbReference type="PROSITE" id="PS50850">
    <property type="entry name" value="MFS"/>
    <property type="match status" value="1"/>
</dbReference>
<feature type="transmembrane region" description="Helical" evidence="4">
    <location>
        <begin position="108"/>
        <end position="130"/>
    </location>
</feature>
<dbReference type="InterPro" id="IPR020846">
    <property type="entry name" value="MFS_dom"/>
</dbReference>
<dbReference type="PANTHER" id="PTHR23518">
    <property type="entry name" value="C-METHYLTRANSFERASE"/>
    <property type="match status" value="1"/>
</dbReference>